<evidence type="ECO:0000256" key="1">
    <source>
        <dbReference type="SAM" id="Phobius"/>
    </source>
</evidence>
<keyword evidence="1" id="KW-1133">Transmembrane helix</keyword>
<protein>
    <submittedName>
        <fullName evidence="2">Beta-carotene 15,15'-monooxygenase</fullName>
    </submittedName>
</protein>
<accession>A0A165HH63</accession>
<dbReference type="EMBL" id="LQNT01000001">
    <property type="protein sequence ID" value="KZE39944.1"/>
    <property type="molecule type" value="Genomic_DNA"/>
</dbReference>
<dbReference type="OrthoDB" id="875405at2"/>
<dbReference type="GO" id="GO:0004497">
    <property type="term" value="F:monooxygenase activity"/>
    <property type="evidence" value="ECO:0007669"/>
    <property type="project" value="UniProtKB-KW"/>
</dbReference>
<dbReference type="RefSeq" id="WP_063178878.1">
    <property type="nucleotide sequence ID" value="NZ_LQNT01000001.1"/>
</dbReference>
<evidence type="ECO:0000313" key="2">
    <source>
        <dbReference type="EMBL" id="KZE39944.1"/>
    </source>
</evidence>
<feature type="transmembrane region" description="Helical" evidence="1">
    <location>
        <begin position="67"/>
        <end position="87"/>
    </location>
</feature>
<feature type="transmembrane region" description="Helical" evidence="1">
    <location>
        <begin position="220"/>
        <end position="238"/>
    </location>
</feature>
<feature type="transmembrane region" description="Helical" evidence="1">
    <location>
        <begin position="12"/>
        <end position="30"/>
    </location>
</feature>
<feature type="transmembrane region" description="Helical" evidence="1">
    <location>
        <begin position="197"/>
        <end position="214"/>
    </location>
</feature>
<comment type="caution">
    <text evidence="2">The sequence shown here is derived from an EMBL/GenBank/DDBJ whole genome shotgun (WGS) entry which is preliminary data.</text>
</comment>
<sequence>MNAVVRKSANPVWLILLLLVLGSNLILYRTEFGGHVLSGASGTVVIGSLIDLAIVAPLLFLAWRRSITLKGFLFGAATGLIAARFLIPDEWLGSYTPITYIGFAAEGAFILLELVLVVSLFVYLPKIIRTTGEDPKPLLFAFPAAVDSHIRSHPIIHAFCSEMLMFYYAFGSWKRKPRLTEDAFTLHRNTSHMAMQMMLIHAIIIETIGIHWWLHEKSLVLSIILLILNLYSVIYLIADMQAVRLTPSVFGGDHLYLSLGMSNRMEIRYSDIEEVVTEGEELSGKLTKDTAVFIARDFEAAHPDVLLRLKQPVSATLFMGIRRPYRAVAVRTDEKDAFIRRLKKELDDH</sequence>
<feature type="transmembrane region" description="Helical" evidence="1">
    <location>
        <begin position="99"/>
        <end position="124"/>
    </location>
</feature>
<keyword evidence="2" id="KW-0503">Monooxygenase</keyword>
<keyword evidence="1" id="KW-0812">Transmembrane</keyword>
<proteinExistence type="predicted"/>
<dbReference type="AlphaFoldDB" id="A0A165HH63"/>
<gene>
    <name evidence="2" type="ORF">AV656_01300</name>
</gene>
<dbReference type="Proteomes" id="UP000076490">
    <property type="component" value="Unassembled WGS sequence"/>
</dbReference>
<feature type="transmembrane region" description="Helical" evidence="1">
    <location>
        <begin position="36"/>
        <end position="60"/>
    </location>
</feature>
<reference evidence="2 3" key="1">
    <citation type="submission" date="2016-01" db="EMBL/GenBank/DDBJ databases">
        <title>Whole genome sequencing of Bhargavaea cecembensis T14.</title>
        <authorList>
            <person name="Hong K.W."/>
        </authorList>
    </citation>
    <scope>NUCLEOTIDE SEQUENCE [LARGE SCALE GENOMIC DNA]</scope>
    <source>
        <strain evidence="2 3">T14</strain>
    </source>
</reference>
<name>A0A165HH63_9BACL</name>
<organism evidence="2 3">
    <name type="scientific">Bhargavaea cecembensis</name>
    <dbReference type="NCBI Taxonomy" id="394098"/>
    <lineage>
        <taxon>Bacteria</taxon>
        <taxon>Bacillati</taxon>
        <taxon>Bacillota</taxon>
        <taxon>Bacilli</taxon>
        <taxon>Bacillales</taxon>
        <taxon>Caryophanaceae</taxon>
        <taxon>Bhargavaea</taxon>
    </lineage>
</organism>
<keyword evidence="2" id="KW-0560">Oxidoreductase</keyword>
<evidence type="ECO:0000313" key="3">
    <source>
        <dbReference type="Proteomes" id="UP000076490"/>
    </source>
</evidence>
<keyword evidence="1" id="KW-0472">Membrane</keyword>